<evidence type="ECO:0000313" key="1">
    <source>
        <dbReference type="EMBL" id="MBC2398503.1"/>
    </source>
</evidence>
<protein>
    <submittedName>
        <fullName evidence="1">Uncharacterized protein</fullName>
    </submittedName>
</protein>
<dbReference type="EMBL" id="JAAZWO010000015">
    <property type="protein sequence ID" value="MBC2398503.1"/>
    <property type="molecule type" value="Genomic_DNA"/>
</dbReference>
<proteinExistence type="predicted"/>
<gene>
    <name evidence="1" type="ORF">HGG79_12075</name>
</gene>
<accession>A0A923E8N9</accession>
<evidence type="ECO:0000313" key="2">
    <source>
        <dbReference type="Proteomes" id="UP000563151"/>
    </source>
</evidence>
<sequence length="80" mass="9553">MYKSKWIIRVKSWDKLKATERVSEVFKNCYFINKNDLNTKEIVVFIQVENEQALNSVIEKLQNFEEIISVKSIMQLKDIL</sequence>
<dbReference type="AlphaFoldDB" id="A0A923E8N9"/>
<reference evidence="1 2" key="1">
    <citation type="submission" date="2020-04" db="EMBL/GenBank/DDBJ databases">
        <title>Genomic insights into acetone-butanol-ethanol (ABE) fermentation by sequencing solventogenic clostridia strains.</title>
        <authorList>
            <person name="Brown S."/>
        </authorList>
    </citation>
    <scope>NUCLEOTIDE SEQUENCE [LARGE SCALE GENOMIC DNA]</scope>
    <source>
        <strain evidence="1 2">DJ011</strain>
    </source>
</reference>
<organism evidence="1 2">
    <name type="scientific">Clostridium tetanomorphum</name>
    <dbReference type="NCBI Taxonomy" id="1553"/>
    <lineage>
        <taxon>Bacteria</taxon>
        <taxon>Bacillati</taxon>
        <taxon>Bacillota</taxon>
        <taxon>Clostridia</taxon>
        <taxon>Eubacteriales</taxon>
        <taxon>Clostridiaceae</taxon>
        <taxon>Clostridium</taxon>
    </lineage>
</organism>
<name>A0A923E8N9_CLOTT</name>
<keyword evidence="2" id="KW-1185">Reference proteome</keyword>
<dbReference type="RefSeq" id="WP_035145665.1">
    <property type="nucleotide sequence ID" value="NZ_JAAZWO010000015.1"/>
</dbReference>
<comment type="caution">
    <text evidence="1">The sequence shown here is derived from an EMBL/GenBank/DDBJ whole genome shotgun (WGS) entry which is preliminary data.</text>
</comment>
<dbReference type="Proteomes" id="UP000563151">
    <property type="component" value="Unassembled WGS sequence"/>
</dbReference>